<proteinExistence type="predicted"/>
<evidence type="ECO:0000313" key="1">
    <source>
        <dbReference type="EMBL" id="SFW72504.1"/>
    </source>
</evidence>
<name>A0A1K1RKA2_9PSEU</name>
<protein>
    <recommendedName>
        <fullName evidence="3">DUF2855 family protein</fullName>
    </recommendedName>
</protein>
<dbReference type="STRING" id="546364.SAMN04489730_3457"/>
<dbReference type="AlphaFoldDB" id="A0A1K1RKA2"/>
<keyword evidence="2" id="KW-1185">Reference proteome</keyword>
<dbReference type="Pfam" id="PF11017">
    <property type="entry name" value="DUF2855"/>
    <property type="match status" value="1"/>
</dbReference>
<dbReference type="EMBL" id="FPJG01000006">
    <property type="protein sequence ID" value="SFW72504.1"/>
    <property type="molecule type" value="Genomic_DNA"/>
</dbReference>
<dbReference type="OrthoDB" id="8953110at2"/>
<evidence type="ECO:0000313" key="2">
    <source>
        <dbReference type="Proteomes" id="UP000182740"/>
    </source>
</evidence>
<gene>
    <name evidence="1" type="ORF">SAMN04489730_3457</name>
</gene>
<dbReference type="Proteomes" id="UP000182740">
    <property type="component" value="Unassembled WGS sequence"/>
</dbReference>
<evidence type="ECO:0008006" key="3">
    <source>
        <dbReference type="Google" id="ProtNLM"/>
    </source>
</evidence>
<dbReference type="RefSeq" id="WP_072477254.1">
    <property type="nucleotide sequence ID" value="NZ_FPJG01000006.1"/>
</dbReference>
<accession>A0A1K1RKA2</accession>
<dbReference type="InterPro" id="IPR021276">
    <property type="entry name" value="DUF2855"/>
</dbReference>
<sequence length="356" mass="38512">MAEKWEVLVRRDDFAATEIRTPVLDELRPGEVRLEIEKFGLTANNVSYARFGDGNVPFWNAFPAPGELGRVPLWSFVRVTESRNADVPAGGRYFGFVPMASHHTVQAEATPRGFVETAPQRAFLHPWYLTFQRAGEPDDLDDVRALVRPVFPASFNLADLVERQIALGAQSVLITSASCKTAIGLADELAARGAGIRAVGVTSAGNRAFVESLGTYDEVVTYDAIESAGVTAPAVLVDFTGSAKWLGVVYQHFAPSLSHGVLIGLTHPNPDDKAPPGLPDPQPEFFFTPVIEDQAIAAEGADAYYARYHEAETRFLRRLASRLAIRGGRGPAELAGAFRSVLAGDQAPDEGRVLLP</sequence>
<organism evidence="1 2">
    <name type="scientific">Amycolatopsis australiensis</name>
    <dbReference type="NCBI Taxonomy" id="546364"/>
    <lineage>
        <taxon>Bacteria</taxon>
        <taxon>Bacillati</taxon>
        <taxon>Actinomycetota</taxon>
        <taxon>Actinomycetes</taxon>
        <taxon>Pseudonocardiales</taxon>
        <taxon>Pseudonocardiaceae</taxon>
        <taxon>Amycolatopsis</taxon>
    </lineage>
</organism>
<reference evidence="2" key="1">
    <citation type="submission" date="2016-11" db="EMBL/GenBank/DDBJ databases">
        <authorList>
            <person name="Varghese N."/>
            <person name="Submissions S."/>
        </authorList>
    </citation>
    <scope>NUCLEOTIDE SEQUENCE [LARGE SCALE GENOMIC DNA]</scope>
    <source>
        <strain evidence="2">DSM 44671</strain>
    </source>
</reference>